<evidence type="ECO:0000313" key="1">
    <source>
        <dbReference type="EMBL" id="KAI8011527.1"/>
    </source>
</evidence>
<reference evidence="1 2" key="1">
    <citation type="journal article" date="2022" name="Plant J.">
        <title>Chromosome-level genome of Camellia lanceoleosa provides a valuable resource for understanding genome evolution and self-incompatibility.</title>
        <authorList>
            <person name="Gong W."/>
            <person name="Xiao S."/>
            <person name="Wang L."/>
            <person name="Liao Z."/>
            <person name="Chang Y."/>
            <person name="Mo W."/>
            <person name="Hu G."/>
            <person name="Li W."/>
            <person name="Zhao G."/>
            <person name="Zhu H."/>
            <person name="Hu X."/>
            <person name="Ji K."/>
            <person name="Xiang X."/>
            <person name="Song Q."/>
            <person name="Yuan D."/>
            <person name="Jin S."/>
            <person name="Zhang L."/>
        </authorList>
    </citation>
    <scope>NUCLEOTIDE SEQUENCE [LARGE SCALE GENOMIC DNA]</scope>
    <source>
        <strain evidence="1">SQ_2022a</strain>
    </source>
</reference>
<evidence type="ECO:0000313" key="2">
    <source>
        <dbReference type="Proteomes" id="UP001060215"/>
    </source>
</evidence>
<dbReference type="EMBL" id="CM045762">
    <property type="protein sequence ID" value="KAI8011527.1"/>
    <property type="molecule type" value="Genomic_DNA"/>
</dbReference>
<accession>A0ACC0HF58</accession>
<organism evidence="1 2">
    <name type="scientific">Camellia lanceoleosa</name>
    <dbReference type="NCBI Taxonomy" id="1840588"/>
    <lineage>
        <taxon>Eukaryota</taxon>
        <taxon>Viridiplantae</taxon>
        <taxon>Streptophyta</taxon>
        <taxon>Embryophyta</taxon>
        <taxon>Tracheophyta</taxon>
        <taxon>Spermatophyta</taxon>
        <taxon>Magnoliopsida</taxon>
        <taxon>eudicotyledons</taxon>
        <taxon>Gunneridae</taxon>
        <taxon>Pentapetalae</taxon>
        <taxon>asterids</taxon>
        <taxon>Ericales</taxon>
        <taxon>Theaceae</taxon>
        <taxon>Camellia</taxon>
    </lineage>
</organism>
<keyword evidence="2" id="KW-1185">Reference proteome</keyword>
<comment type="caution">
    <text evidence="1">The sequence shown here is derived from an EMBL/GenBank/DDBJ whole genome shotgun (WGS) entry which is preliminary data.</text>
</comment>
<sequence>MISALSHSHTETMANENEPAKLLLPYLQRADELQKHEPLVAYYCRLYAMQRGLKIPTSDRTKTTKALLVSLMNQLEKDKKSLKLGPDDHLHLEGFASNVFAEADKQDRAGGADLNTAKTFYAASIFFEIRNQFGDFQPDLEQKQKYAAWKAADIRKALKEGRKPIPGPADGDKDLSILSSTSSGEYDLELSRSDPAIKPALEPDQLHQSYDEIPPSPSNNSPSLPSYPTTSYPSHDFHPPPSTNRSENSTYSQPYHHQPYPREPQQHFPQNYPSHEISSPSYTNFQSYPSFTETSLPDAPSNHHSYHQGSDATYSTLSASTTTNYPSTTHYNSSSRNGTGLEAAPNSVEMYEYDSNYQPPPEKIAEAHKAARFAVGALAFDDISVTVDHLKKSLELLTNPSASQHKGDESGRRRKRGDDLDESLSRRMERRRRRGEAKEVRQGEARQGDGEATGAARDEQTQSARDEQTKSARDEERVTRIDMSTSSNNDAGFFQNKRCKCGKKIVVYISESEKNSGKLYFKCANKACDYFAWGVAPTGNGSNIQKSGYDYDFARNNEVVNILEQLEANQRERLEAIKFMMLTTIVMVGFTILVVLLK</sequence>
<name>A0ACC0HF58_9ERIC</name>
<dbReference type="Proteomes" id="UP001060215">
    <property type="component" value="Chromosome 5"/>
</dbReference>
<gene>
    <name evidence="1" type="ORF">LOK49_LG06G00429</name>
</gene>
<proteinExistence type="predicted"/>
<protein>
    <submittedName>
        <fullName evidence="1">Uncharacterized protein</fullName>
    </submittedName>
</protein>